<evidence type="ECO:0000313" key="3">
    <source>
        <dbReference type="Proteomes" id="UP000002698"/>
    </source>
</evidence>
<dbReference type="EnsemblBacteria" id="CAI49879">
    <property type="protein sequence ID" value="CAI49879"/>
    <property type="gene ID" value="NP_3576A"/>
</dbReference>
<name>A0A1U7EXH0_NATPD</name>
<dbReference type="EMBL" id="CR936257">
    <property type="protein sequence ID" value="CAI49879.1"/>
    <property type="molecule type" value="Genomic_DNA"/>
</dbReference>
<dbReference type="KEGG" id="nph:NP_3576A"/>
<accession>A0A1U7EXH0</accession>
<keyword evidence="3" id="KW-1185">Reference proteome</keyword>
<reference evidence="2 3" key="1">
    <citation type="journal article" date="2005" name="Genome Res.">
        <title>Living with two extremes: conclusions from the genome sequence of Natronomonas pharaonis.</title>
        <authorList>
            <person name="Falb M."/>
            <person name="Pfeiffer F."/>
            <person name="Palm P."/>
            <person name="Rodewald K."/>
            <person name="Hickmann V."/>
            <person name="Tittor J."/>
            <person name="Oesterhelt D."/>
        </authorList>
    </citation>
    <scope>NUCLEOTIDE SEQUENCE [LARGE SCALE GENOMIC DNA]</scope>
    <source>
        <strain evidence="3">ATCC 35678 / DSM 2160 / CIP 103997 / JCM 8858 / NBRC 14720 / NCIMB 2260 / Gabara</strain>
    </source>
</reference>
<evidence type="ECO:0000313" key="2">
    <source>
        <dbReference type="EMBL" id="CAI49879.1"/>
    </source>
</evidence>
<dbReference type="STRING" id="348780.NP_3576A"/>
<dbReference type="AlphaFoldDB" id="A0A1U7EXH0"/>
<organism evidence="2 3">
    <name type="scientific">Natronomonas pharaonis (strain ATCC 35678 / DSM 2160 / CIP 103997 / JCM 8858 / NBRC 14720 / NCIMB 2260 / Gabara)</name>
    <name type="common">Halobacterium pharaonis</name>
    <dbReference type="NCBI Taxonomy" id="348780"/>
    <lineage>
        <taxon>Archaea</taxon>
        <taxon>Methanobacteriati</taxon>
        <taxon>Methanobacteriota</taxon>
        <taxon>Stenosarchaea group</taxon>
        <taxon>Halobacteria</taxon>
        <taxon>Halobacteriales</taxon>
        <taxon>Natronomonadaceae</taxon>
        <taxon>Natronomonas</taxon>
    </lineage>
</organism>
<dbReference type="Proteomes" id="UP000002698">
    <property type="component" value="Chromosome"/>
</dbReference>
<proteinExistence type="predicted"/>
<evidence type="ECO:0000256" key="1">
    <source>
        <dbReference type="SAM" id="MobiDB-lite"/>
    </source>
</evidence>
<gene>
    <name evidence="2" type="ordered locus">NP_3576A</name>
</gene>
<feature type="region of interest" description="Disordered" evidence="1">
    <location>
        <begin position="1"/>
        <end position="23"/>
    </location>
</feature>
<feature type="region of interest" description="Disordered" evidence="1">
    <location>
        <begin position="58"/>
        <end position="89"/>
    </location>
</feature>
<sequence>MWMEIKPKHDSHSPLRPEIIPPPDSYEIAGLETDPGSFTTEYSEKQLRFNIMMVPKRTKRQADLRQRISEAPVGTSGYDIPPKDSGQPITAVNAWGVSTHGGGKL</sequence>
<protein>
    <submittedName>
        <fullName evidence="2">Uncharacterized protein</fullName>
    </submittedName>
</protein>
<feature type="compositionally biased region" description="Basic and acidic residues" evidence="1">
    <location>
        <begin position="1"/>
        <end position="15"/>
    </location>
</feature>
<dbReference type="HOGENOM" id="CLU_2230454_0_0_2"/>